<keyword evidence="3" id="KW-1185">Reference proteome</keyword>
<comment type="caution">
    <text evidence="2">The sequence shown here is derived from an EMBL/GenBank/DDBJ whole genome shotgun (WGS) entry which is preliminary data.</text>
</comment>
<dbReference type="InParanoid" id="A0A152A7I2"/>
<sequence>MYQPTSNNISDVNIKKCKNCPNSSTDHIRAKPSNAPPVIDSYEHFCSWNCLVRYASSTSAKTWKENFDNEIKKKSKSKVGSKKNVNEDENNVEEEEQPPPPPAKSKTNKRQARKK</sequence>
<feature type="region of interest" description="Disordered" evidence="1">
    <location>
        <begin position="70"/>
        <end position="115"/>
    </location>
</feature>
<evidence type="ECO:0000313" key="3">
    <source>
        <dbReference type="Proteomes" id="UP000076078"/>
    </source>
</evidence>
<reference evidence="2 3" key="1">
    <citation type="submission" date="2015-12" db="EMBL/GenBank/DDBJ databases">
        <title>Dictyostelia acquired genes for synthesis and detection of signals that induce cell-type specialization by lateral gene transfer from prokaryotes.</title>
        <authorList>
            <person name="Gloeckner G."/>
            <person name="Schaap P."/>
        </authorList>
    </citation>
    <scope>NUCLEOTIDE SEQUENCE [LARGE SCALE GENOMIC DNA]</scope>
    <source>
        <strain evidence="2 3">TK</strain>
    </source>
</reference>
<organism evidence="2 3">
    <name type="scientific">Tieghemostelium lacteum</name>
    <name type="common">Slime mold</name>
    <name type="synonym">Dictyostelium lacteum</name>
    <dbReference type="NCBI Taxonomy" id="361077"/>
    <lineage>
        <taxon>Eukaryota</taxon>
        <taxon>Amoebozoa</taxon>
        <taxon>Evosea</taxon>
        <taxon>Eumycetozoa</taxon>
        <taxon>Dictyostelia</taxon>
        <taxon>Dictyosteliales</taxon>
        <taxon>Raperosteliaceae</taxon>
        <taxon>Tieghemostelium</taxon>
    </lineage>
</organism>
<evidence type="ECO:0000313" key="2">
    <source>
        <dbReference type="EMBL" id="KYR02168.1"/>
    </source>
</evidence>
<name>A0A152A7I2_TIELA</name>
<dbReference type="AlphaFoldDB" id="A0A152A7I2"/>
<accession>A0A152A7I2</accession>
<evidence type="ECO:0000256" key="1">
    <source>
        <dbReference type="SAM" id="MobiDB-lite"/>
    </source>
</evidence>
<dbReference type="Proteomes" id="UP000076078">
    <property type="component" value="Unassembled WGS sequence"/>
</dbReference>
<gene>
    <name evidence="2" type="ORF">DLAC_00980</name>
</gene>
<dbReference type="EMBL" id="LODT01000004">
    <property type="protein sequence ID" value="KYR02168.1"/>
    <property type="molecule type" value="Genomic_DNA"/>
</dbReference>
<feature type="compositionally biased region" description="Basic residues" evidence="1">
    <location>
        <begin position="106"/>
        <end position="115"/>
    </location>
</feature>
<feature type="compositionally biased region" description="Acidic residues" evidence="1">
    <location>
        <begin position="87"/>
        <end position="97"/>
    </location>
</feature>
<proteinExistence type="predicted"/>
<evidence type="ECO:0008006" key="4">
    <source>
        <dbReference type="Google" id="ProtNLM"/>
    </source>
</evidence>
<protein>
    <recommendedName>
        <fullName evidence="4">MYM-type domain-containing protein</fullName>
    </recommendedName>
</protein>